<feature type="compositionally biased region" description="Basic and acidic residues" evidence="2">
    <location>
        <begin position="307"/>
        <end position="332"/>
    </location>
</feature>
<feature type="compositionally biased region" description="Basic and acidic residues" evidence="2">
    <location>
        <begin position="276"/>
        <end position="296"/>
    </location>
</feature>
<keyword evidence="4" id="KW-1185">Reference proteome</keyword>
<keyword evidence="1" id="KW-0175">Coiled coil</keyword>
<feature type="compositionally biased region" description="Polar residues" evidence="2">
    <location>
        <begin position="150"/>
        <end position="162"/>
    </location>
</feature>
<dbReference type="EMBL" id="ML976670">
    <property type="protein sequence ID" value="KAF1975517.1"/>
    <property type="molecule type" value="Genomic_DNA"/>
</dbReference>
<dbReference type="Proteomes" id="UP000800036">
    <property type="component" value="Unassembled WGS sequence"/>
</dbReference>
<evidence type="ECO:0000313" key="4">
    <source>
        <dbReference type="Proteomes" id="UP000800036"/>
    </source>
</evidence>
<sequence>MDAPVIALEWVGDQTAPSALPNRKHSLSTCIEEEENRTGLNSIFDHYGNFSDEESEEGPDTVKRKALPPRGLGARSPIRFDGGRDLFSPEFASSGLGRRRSEVLYRSPSQFEEALEPVRRRSFLRPRIVTETFKDPSSQPLPRRSRLEEPTNSTPLSVQKALQRTDSRRVFDVFFSDTLRVSPSRSPSPSSLYSRFSDSDLWTTQPTRQDAIGRSHIVDYRYTSAIDQTAQPSRSSDKTQRPPPCPNFSRPLRSVVVQGYSSPPSRKVSFADEDIPWEKNGDGLKSLERKPSRAERSPFPPPPGRQGKRDFSFESGLHEEEEKCERASKEQEQSYAHANVAVPGKRKQERRHGIIRRSKMETDFELKREHQRLRQEMVMLREELRELRKTLVEPRRS</sequence>
<dbReference type="OrthoDB" id="3796690at2759"/>
<reference evidence="3" key="1">
    <citation type="journal article" date="2020" name="Stud. Mycol.">
        <title>101 Dothideomycetes genomes: a test case for predicting lifestyles and emergence of pathogens.</title>
        <authorList>
            <person name="Haridas S."/>
            <person name="Albert R."/>
            <person name="Binder M."/>
            <person name="Bloem J."/>
            <person name="Labutti K."/>
            <person name="Salamov A."/>
            <person name="Andreopoulos B."/>
            <person name="Baker S."/>
            <person name="Barry K."/>
            <person name="Bills G."/>
            <person name="Bluhm B."/>
            <person name="Cannon C."/>
            <person name="Castanera R."/>
            <person name="Culley D."/>
            <person name="Daum C."/>
            <person name="Ezra D."/>
            <person name="Gonzalez J."/>
            <person name="Henrissat B."/>
            <person name="Kuo A."/>
            <person name="Liang C."/>
            <person name="Lipzen A."/>
            <person name="Lutzoni F."/>
            <person name="Magnuson J."/>
            <person name="Mondo S."/>
            <person name="Nolan M."/>
            <person name="Ohm R."/>
            <person name="Pangilinan J."/>
            <person name="Park H.-J."/>
            <person name="Ramirez L."/>
            <person name="Alfaro M."/>
            <person name="Sun H."/>
            <person name="Tritt A."/>
            <person name="Yoshinaga Y."/>
            <person name="Zwiers L.-H."/>
            <person name="Turgeon B."/>
            <person name="Goodwin S."/>
            <person name="Spatafora J."/>
            <person name="Crous P."/>
            <person name="Grigoriev I."/>
        </authorList>
    </citation>
    <scope>NUCLEOTIDE SEQUENCE</scope>
    <source>
        <strain evidence="3">CBS 107.79</strain>
    </source>
</reference>
<accession>A0A6A5VQI9</accession>
<feature type="compositionally biased region" description="Basic residues" evidence="2">
    <location>
        <begin position="344"/>
        <end position="357"/>
    </location>
</feature>
<organism evidence="3 4">
    <name type="scientific">Bimuria novae-zelandiae CBS 107.79</name>
    <dbReference type="NCBI Taxonomy" id="1447943"/>
    <lineage>
        <taxon>Eukaryota</taxon>
        <taxon>Fungi</taxon>
        <taxon>Dikarya</taxon>
        <taxon>Ascomycota</taxon>
        <taxon>Pezizomycotina</taxon>
        <taxon>Dothideomycetes</taxon>
        <taxon>Pleosporomycetidae</taxon>
        <taxon>Pleosporales</taxon>
        <taxon>Massarineae</taxon>
        <taxon>Didymosphaeriaceae</taxon>
        <taxon>Bimuria</taxon>
    </lineage>
</organism>
<feature type="compositionally biased region" description="Polar residues" evidence="2">
    <location>
        <begin position="225"/>
        <end position="234"/>
    </location>
</feature>
<name>A0A6A5VQI9_9PLEO</name>
<gene>
    <name evidence="3" type="ORF">BU23DRAFT_633598</name>
</gene>
<protein>
    <submittedName>
        <fullName evidence="3">Uncharacterized protein</fullName>
    </submittedName>
</protein>
<dbReference type="AlphaFoldDB" id="A0A6A5VQI9"/>
<evidence type="ECO:0000256" key="2">
    <source>
        <dbReference type="SAM" id="MobiDB-lite"/>
    </source>
</evidence>
<evidence type="ECO:0000313" key="3">
    <source>
        <dbReference type="EMBL" id="KAF1975517.1"/>
    </source>
</evidence>
<feature type="coiled-coil region" evidence="1">
    <location>
        <begin position="363"/>
        <end position="390"/>
    </location>
</feature>
<evidence type="ECO:0000256" key="1">
    <source>
        <dbReference type="SAM" id="Coils"/>
    </source>
</evidence>
<proteinExistence type="predicted"/>
<feature type="region of interest" description="Disordered" evidence="2">
    <location>
        <begin position="225"/>
        <end position="360"/>
    </location>
</feature>
<feature type="region of interest" description="Disordered" evidence="2">
    <location>
        <begin position="131"/>
        <end position="163"/>
    </location>
</feature>
<feature type="region of interest" description="Disordered" evidence="2">
    <location>
        <begin position="49"/>
        <end position="81"/>
    </location>
</feature>